<evidence type="ECO:0000313" key="3">
    <source>
        <dbReference type="Proteomes" id="UP001165205"/>
    </source>
</evidence>
<proteinExistence type="predicted"/>
<dbReference type="EMBL" id="BSYA01000014">
    <property type="protein sequence ID" value="GMG24834.1"/>
    <property type="molecule type" value="Genomic_DNA"/>
</dbReference>
<dbReference type="InterPro" id="IPR050700">
    <property type="entry name" value="YIM1/Zinc_Alcohol_DH_Fams"/>
</dbReference>
<dbReference type="Proteomes" id="UP001165205">
    <property type="component" value="Unassembled WGS sequence"/>
</dbReference>
<dbReference type="InterPro" id="IPR020843">
    <property type="entry name" value="ER"/>
</dbReference>
<organism evidence="2 3">
    <name type="scientific">Aspergillus oryzae</name>
    <name type="common">Yellow koji mold</name>
    <dbReference type="NCBI Taxonomy" id="5062"/>
    <lineage>
        <taxon>Eukaryota</taxon>
        <taxon>Fungi</taxon>
        <taxon>Dikarya</taxon>
        <taxon>Ascomycota</taxon>
        <taxon>Pezizomycotina</taxon>
        <taxon>Eurotiomycetes</taxon>
        <taxon>Eurotiomycetidae</taxon>
        <taxon>Eurotiales</taxon>
        <taxon>Aspergillaceae</taxon>
        <taxon>Aspergillus</taxon>
        <taxon>Aspergillus subgen. Circumdati</taxon>
    </lineage>
</organism>
<sequence length="211" mass="22480">MHSINIPSYSDPSGYILSELPEPEITDSKDVIIKVYAASVNPVDLKKAEGVLKAALKDTVTRVKPGDEVYVRLPESHRGAWSEYAKCPEEFIALKPPSLSFESAAAIPLAATTAFQALQKYNGDLAGKTVFVPAGCMIPSLPLVDANTDNVAVGGTGLYACQLAKHVFHAGKVITTVSTSKIPKVDELLGKGTVDQSKSPFSQPPCHKINC</sequence>
<accession>A0AAN5BU12</accession>
<dbReference type="SMART" id="SM00829">
    <property type="entry name" value="PKS_ER"/>
    <property type="match status" value="1"/>
</dbReference>
<dbReference type="SUPFAM" id="SSF50129">
    <property type="entry name" value="GroES-like"/>
    <property type="match status" value="1"/>
</dbReference>
<reference evidence="2" key="1">
    <citation type="submission" date="2023-04" db="EMBL/GenBank/DDBJ databases">
        <title>Aspergillus oryzae NBRC 4228.</title>
        <authorList>
            <person name="Ichikawa N."/>
            <person name="Sato H."/>
            <person name="Tonouchi N."/>
        </authorList>
    </citation>
    <scope>NUCLEOTIDE SEQUENCE</scope>
    <source>
        <strain evidence="2">NBRC 4228</strain>
    </source>
</reference>
<dbReference type="CDD" id="cd05289">
    <property type="entry name" value="MDR_like_2"/>
    <property type="match status" value="1"/>
</dbReference>
<dbReference type="Gene3D" id="3.40.50.720">
    <property type="entry name" value="NAD(P)-binding Rossmann-like Domain"/>
    <property type="match status" value="1"/>
</dbReference>
<dbReference type="PANTHER" id="PTHR11695">
    <property type="entry name" value="ALCOHOL DEHYDROGENASE RELATED"/>
    <property type="match status" value="1"/>
</dbReference>
<evidence type="ECO:0000313" key="2">
    <source>
        <dbReference type="EMBL" id="GMG24834.1"/>
    </source>
</evidence>
<gene>
    <name evidence="2" type="ORF">Aory04_000199800</name>
</gene>
<dbReference type="GO" id="GO:0016491">
    <property type="term" value="F:oxidoreductase activity"/>
    <property type="evidence" value="ECO:0007669"/>
    <property type="project" value="InterPro"/>
</dbReference>
<dbReference type="PANTHER" id="PTHR11695:SF294">
    <property type="entry name" value="RETICULON-4-INTERACTING PROTEIN 1, MITOCHONDRIAL"/>
    <property type="match status" value="1"/>
</dbReference>
<dbReference type="GO" id="GO:0005739">
    <property type="term" value="C:mitochondrion"/>
    <property type="evidence" value="ECO:0007669"/>
    <property type="project" value="TreeGrafter"/>
</dbReference>
<dbReference type="Gene3D" id="3.90.180.10">
    <property type="entry name" value="Medium-chain alcohol dehydrogenases, catalytic domain"/>
    <property type="match status" value="2"/>
</dbReference>
<protein>
    <submittedName>
        <fullName evidence="2">Unnamed protein product</fullName>
    </submittedName>
</protein>
<evidence type="ECO:0000259" key="1">
    <source>
        <dbReference type="SMART" id="SM00829"/>
    </source>
</evidence>
<comment type="caution">
    <text evidence="2">The sequence shown here is derived from an EMBL/GenBank/DDBJ whole genome shotgun (WGS) entry which is preliminary data.</text>
</comment>
<dbReference type="AlphaFoldDB" id="A0AAN5BU12"/>
<feature type="domain" description="Enoyl reductase (ER)" evidence="1">
    <location>
        <begin position="10"/>
        <end position="194"/>
    </location>
</feature>
<name>A0AAN5BU12_ASPOZ</name>
<dbReference type="InterPro" id="IPR011032">
    <property type="entry name" value="GroES-like_sf"/>
</dbReference>